<feature type="active site" description="Charge relay system" evidence="5">
    <location>
        <position position="446"/>
    </location>
</feature>
<dbReference type="EMBL" id="JACHOU010000002">
    <property type="protein sequence ID" value="MBB6353613.1"/>
    <property type="molecule type" value="Genomic_DNA"/>
</dbReference>
<dbReference type="PROSITE" id="PS51892">
    <property type="entry name" value="SUBTILASE"/>
    <property type="match status" value="1"/>
</dbReference>
<comment type="caution">
    <text evidence="8">The sequence shown here is derived from an EMBL/GenBank/DDBJ whole genome shotgun (WGS) entry which is preliminary data.</text>
</comment>
<name>A0A7X0F5Q7_9HYPH</name>
<keyword evidence="2 5" id="KW-0645">Protease</keyword>
<dbReference type="InterPro" id="IPR022398">
    <property type="entry name" value="Peptidase_S8_His-AS"/>
</dbReference>
<dbReference type="Proteomes" id="UP000536262">
    <property type="component" value="Unassembled WGS sequence"/>
</dbReference>
<feature type="active site" description="Charge relay system" evidence="5">
    <location>
        <position position="260"/>
    </location>
</feature>
<evidence type="ECO:0000256" key="5">
    <source>
        <dbReference type="PROSITE-ProRule" id="PRU01240"/>
    </source>
</evidence>
<dbReference type="EC" id="3.4.21.62" evidence="8"/>
<dbReference type="PROSITE" id="PS00136">
    <property type="entry name" value="SUBTILASE_ASP"/>
    <property type="match status" value="1"/>
</dbReference>
<dbReference type="InterPro" id="IPR015500">
    <property type="entry name" value="Peptidase_S8_subtilisin-rel"/>
</dbReference>
<accession>A0A7X0F5Q7</accession>
<dbReference type="PROSITE" id="PS00137">
    <property type="entry name" value="SUBTILASE_HIS"/>
    <property type="match status" value="1"/>
</dbReference>
<evidence type="ECO:0000259" key="7">
    <source>
        <dbReference type="Pfam" id="PF00082"/>
    </source>
</evidence>
<protein>
    <submittedName>
        <fullName evidence="8">Subtilisin</fullName>
        <ecNumber evidence="8">3.4.21.62</ecNumber>
    </submittedName>
</protein>
<dbReference type="RefSeq" id="WP_055978302.1">
    <property type="nucleotide sequence ID" value="NZ_BAABEG010000001.1"/>
</dbReference>
<dbReference type="Pfam" id="PF00082">
    <property type="entry name" value="Peptidase_S8"/>
    <property type="match status" value="1"/>
</dbReference>
<reference evidence="8 9" key="1">
    <citation type="submission" date="2020-08" db="EMBL/GenBank/DDBJ databases">
        <title>Genomic Encyclopedia of Type Strains, Phase IV (KMG-IV): sequencing the most valuable type-strain genomes for metagenomic binning, comparative biology and taxonomic classification.</title>
        <authorList>
            <person name="Goeker M."/>
        </authorList>
    </citation>
    <scope>NUCLEOTIDE SEQUENCE [LARGE SCALE GENOMIC DNA]</scope>
    <source>
        <strain evidence="8 9">DSM 7051</strain>
    </source>
</reference>
<dbReference type="PROSITE" id="PS00138">
    <property type="entry name" value="SUBTILASE_SER"/>
    <property type="match status" value="1"/>
</dbReference>
<keyword evidence="9" id="KW-1185">Reference proteome</keyword>
<dbReference type="AlphaFoldDB" id="A0A7X0F5Q7"/>
<dbReference type="InterPro" id="IPR000209">
    <property type="entry name" value="Peptidase_S8/S53_dom"/>
</dbReference>
<keyword evidence="4 5" id="KW-0720">Serine protease</keyword>
<dbReference type="InterPro" id="IPR036852">
    <property type="entry name" value="Peptidase_S8/S53_dom_sf"/>
</dbReference>
<dbReference type="GO" id="GO:0004252">
    <property type="term" value="F:serine-type endopeptidase activity"/>
    <property type="evidence" value="ECO:0007669"/>
    <property type="project" value="UniProtKB-UniRule"/>
</dbReference>
<dbReference type="Gene3D" id="3.40.50.200">
    <property type="entry name" value="Peptidase S8/S53 domain"/>
    <property type="match status" value="1"/>
</dbReference>
<dbReference type="PRINTS" id="PR00723">
    <property type="entry name" value="SUBTILISIN"/>
</dbReference>
<evidence type="ECO:0000313" key="9">
    <source>
        <dbReference type="Proteomes" id="UP000536262"/>
    </source>
</evidence>
<keyword evidence="3 5" id="KW-0378">Hydrolase</keyword>
<evidence type="ECO:0000256" key="3">
    <source>
        <dbReference type="ARBA" id="ARBA00022801"/>
    </source>
</evidence>
<evidence type="ECO:0000256" key="6">
    <source>
        <dbReference type="RuleBase" id="RU003355"/>
    </source>
</evidence>
<evidence type="ECO:0000256" key="4">
    <source>
        <dbReference type="ARBA" id="ARBA00022825"/>
    </source>
</evidence>
<evidence type="ECO:0000313" key="8">
    <source>
        <dbReference type="EMBL" id="MBB6353613.1"/>
    </source>
</evidence>
<feature type="domain" description="Peptidase S8/S53" evidence="7">
    <location>
        <begin position="229"/>
        <end position="480"/>
    </location>
</feature>
<dbReference type="GO" id="GO:0006508">
    <property type="term" value="P:proteolysis"/>
    <property type="evidence" value="ECO:0007669"/>
    <property type="project" value="UniProtKB-KW"/>
</dbReference>
<dbReference type="InterPro" id="IPR023827">
    <property type="entry name" value="Peptidase_S8_Asp-AS"/>
</dbReference>
<dbReference type="SUPFAM" id="SSF52743">
    <property type="entry name" value="Subtilisin-like"/>
    <property type="match status" value="1"/>
</dbReference>
<gene>
    <name evidence="8" type="ORF">GGR00_001381</name>
</gene>
<dbReference type="PANTHER" id="PTHR43806:SF11">
    <property type="entry name" value="CEREVISIN-RELATED"/>
    <property type="match status" value="1"/>
</dbReference>
<evidence type="ECO:0000256" key="2">
    <source>
        <dbReference type="ARBA" id="ARBA00022670"/>
    </source>
</evidence>
<proteinExistence type="inferred from homology"/>
<dbReference type="PANTHER" id="PTHR43806">
    <property type="entry name" value="PEPTIDASE S8"/>
    <property type="match status" value="1"/>
</dbReference>
<feature type="active site" description="Charge relay system" evidence="5">
    <location>
        <position position="238"/>
    </location>
</feature>
<dbReference type="InterPro" id="IPR050131">
    <property type="entry name" value="Peptidase_S8_subtilisin-like"/>
</dbReference>
<sequence length="503" mass="52295">MEEYVFIPDQRSSGEDVVVALEKVVAIDTELDFLAAPAGGIGFALPVTVRPMPVADELTTRGLEVLEVVPQSGVTLVRTSIVGPAPAAVGGTFHPVVNYTMAVADVRVGRLRLTGSLGPSGAEFFSIALQSAGNGNPVSNAVATLGLKNGGQQLTAVSDSAGIVRFGLRAPAVMDAMLAVEPGFAGHWGHFRRKADLPSGSVIVLDPIDLTSAADSLRHFLPPGPAGSGKGVVVGVVDSGVDRHVDLPNVDGDEDSSIGHGTHVAGIIAGNGANGYGGVAPGARIRSYRVFDDPDTGIARNFEIHRAIEQAVADGCHVINLSLKFERDANPSQDDRVLSLAIENAAEQGVLVVAAAGNDFRRFVAFPARHRDAIAVSALGWEPGMPANAYDRWTLSSDRGDPDRDDFFASFSNEGHAPTRIDLIGPGAGVVSTVPGDRYAPMSGTSMACPAMTGAIARMLSANPAILAMPGNRARHQAMRQLAFASLRKHGFGAVREGGGMII</sequence>
<organism evidence="8 9">
    <name type="scientific">Aminobacter aganoensis</name>
    <dbReference type="NCBI Taxonomy" id="83264"/>
    <lineage>
        <taxon>Bacteria</taxon>
        <taxon>Pseudomonadati</taxon>
        <taxon>Pseudomonadota</taxon>
        <taxon>Alphaproteobacteria</taxon>
        <taxon>Hyphomicrobiales</taxon>
        <taxon>Phyllobacteriaceae</taxon>
        <taxon>Aminobacter</taxon>
    </lineage>
</organism>
<evidence type="ECO:0000256" key="1">
    <source>
        <dbReference type="ARBA" id="ARBA00011073"/>
    </source>
</evidence>
<dbReference type="InterPro" id="IPR023828">
    <property type="entry name" value="Peptidase_S8_Ser-AS"/>
</dbReference>
<comment type="similarity">
    <text evidence="1 5 6">Belongs to the peptidase S8 family.</text>
</comment>